<dbReference type="Proteomes" id="UP000239899">
    <property type="component" value="Unassembled WGS sequence"/>
</dbReference>
<feature type="compositionally biased region" description="Low complexity" evidence="1">
    <location>
        <begin position="608"/>
        <end position="635"/>
    </location>
</feature>
<feature type="region of interest" description="Disordered" evidence="1">
    <location>
        <begin position="382"/>
        <end position="416"/>
    </location>
</feature>
<feature type="compositionally biased region" description="Pro residues" evidence="1">
    <location>
        <begin position="595"/>
        <end position="607"/>
    </location>
</feature>
<keyword evidence="4" id="KW-1185">Reference proteome</keyword>
<evidence type="ECO:0000313" key="3">
    <source>
        <dbReference type="EMBL" id="PRW60334.1"/>
    </source>
</evidence>
<feature type="compositionally biased region" description="Low complexity" evidence="1">
    <location>
        <begin position="88"/>
        <end position="97"/>
    </location>
</feature>
<dbReference type="STRING" id="3076.A0A2P6U201"/>
<dbReference type="InterPro" id="IPR027275">
    <property type="entry name" value="PRC-brl_dom"/>
</dbReference>
<feature type="compositionally biased region" description="Low complexity" evidence="1">
    <location>
        <begin position="1"/>
        <end position="18"/>
    </location>
</feature>
<feature type="compositionally biased region" description="Gly residues" evidence="1">
    <location>
        <begin position="654"/>
        <end position="663"/>
    </location>
</feature>
<dbReference type="Gene3D" id="2.30.30.240">
    <property type="entry name" value="PRC-barrel domain"/>
    <property type="match status" value="2"/>
</dbReference>
<organism evidence="3 4">
    <name type="scientific">Chlorella sorokiniana</name>
    <name type="common">Freshwater green alga</name>
    <dbReference type="NCBI Taxonomy" id="3076"/>
    <lineage>
        <taxon>Eukaryota</taxon>
        <taxon>Viridiplantae</taxon>
        <taxon>Chlorophyta</taxon>
        <taxon>core chlorophytes</taxon>
        <taxon>Trebouxiophyceae</taxon>
        <taxon>Chlorellales</taxon>
        <taxon>Chlorellaceae</taxon>
        <taxon>Chlorella clade</taxon>
        <taxon>Chlorella</taxon>
    </lineage>
</organism>
<dbReference type="PANTHER" id="PTHR36740">
    <property type="entry name" value="PRC DOMAIN-CONTAINING PROTEIN"/>
    <property type="match status" value="1"/>
</dbReference>
<evidence type="ECO:0000256" key="1">
    <source>
        <dbReference type="SAM" id="MobiDB-lite"/>
    </source>
</evidence>
<proteinExistence type="predicted"/>
<feature type="compositionally biased region" description="Pro residues" evidence="1">
    <location>
        <begin position="452"/>
        <end position="466"/>
    </location>
</feature>
<name>A0A2P6U201_CHLSO</name>
<dbReference type="PANTHER" id="PTHR36740:SF1">
    <property type="entry name" value="PRC-BARREL DOMAIN-CONTAINING PROTEIN"/>
    <property type="match status" value="1"/>
</dbReference>
<evidence type="ECO:0000259" key="2">
    <source>
        <dbReference type="Pfam" id="PF05239"/>
    </source>
</evidence>
<protein>
    <submittedName>
        <fullName evidence="3">Photosystem reaction center subunit H</fullName>
    </submittedName>
</protein>
<comment type="caution">
    <text evidence="3">The sequence shown here is derived from an EMBL/GenBank/DDBJ whole genome shotgun (WGS) entry which is preliminary data.</text>
</comment>
<dbReference type="AlphaFoldDB" id="A0A2P6U201"/>
<feature type="region of interest" description="Disordered" evidence="1">
    <location>
        <begin position="1"/>
        <end position="27"/>
    </location>
</feature>
<feature type="compositionally biased region" description="Pro residues" evidence="1">
    <location>
        <begin position="390"/>
        <end position="407"/>
    </location>
</feature>
<dbReference type="Pfam" id="PF05239">
    <property type="entry name" value="PRC"/>
    <property type="match status" value="1"/>
</dbReference>
<sequence length="674" mass="70094">MQPAAGAAAVGQPRLASAARRRRGQQRHLVARVVSRYAAGAGGVPPAAAAAPPPLPPAQQQMAVQRPPVAPRRRVGVNVPPPTPVAPPGSSTLQSLTAAAGAAAGSAASSLAPTPAQQPFTVNVQQAAALTSPAEVLLSRSQVMGKEVITRTSGRRLGYVQQMFVDPGTLSVVSLYLRRAANPIGAKNGDEHILLTSLRQISDVILVHNEDALLDPTADDTVGFYPVVGSEVVTQDGKELGKVRDFVFDPDTGGIGTLKYDKLGVPSIPQQLLDCYSVSFSDIVAVGPTRVIVRAGTAQRAIKENDGILDSFSSAASSALAGWVFGGAEGEEKRQAAAKGDVSFRADAGYVQWYEQYGRASGAEPPGTPEYAAEQLEWKRARGMAGAAAAPPPPARQQAPPALPPPQTATFAQAVQPQQAQQASYQQAYQQQMFQQQRQAVPAGAAGGGWGAPPPAQQQAAAPPPYQQAYQAPPAAQQPYQAPPPQQPPAYQQPAAAAGPAAQAPFAQQQQQQYRPPAAAQQPLRPTAATPAPPAAAQQQRPIPQNGIPIIDRTPLPPYRRRDADGNYGNPPAAAAPPQQQQAPAQQQPLTPQRPAQPAPQRQPPPSASASWGGSAAAQQAQRAPQQPARMQQQAPVVVPDAVIIPGSVQRPTGGLGNGGAVGGPTRIAEYRQL</sequence>
<feature type="region of interest" description="Disordered" evidence="1">
    <location>
        <begin position="647"/>
        <end position="674"/>
    </location>
</feature>
<dbReference type="InterPro" id="IPR011033">
    <property type="entry name" value="PRC_barrel-like_sf"/>
</dbReference>
<feature type="compositionally biased region" description="Low complexity" evidence="1">
    <location>
        <begin position="467"/>
        <end position="480"/>
    </location>
</feature>
<accession>A0A2P6U201</accession>
<evidence type="ECO:0000313" key="4">
    <source>
        <dbReference type="Proteomes" id="UP000239899"/>
    </source>
</evidence>
<feature type="region of interest" description="Disordered" evidence="1">
    <location>
        <begin position="42"/>
        <end position="97"/>
    </location>
</feature>
<feature type="compositionally biased region" description="Low complexity" evidence="1">
    <location>
        <begin position="571"/>
        <end position="594"/>
    </location>
</feature>
<dbReference type="EMBL" id="LHPG02000002">
    <property type="protein sequence ID" value="PRW60334.1"/>
    <property type="molecule type" value="Genomic_DNA"/>
</dbReference>
<feature type="region of interest" description="Disordered" evidence="1">
    <location>
        <begin position="443"/>
        <end position="635"/>
    </location>
</feature>
<gene>
    <name evidence="3" type="ORF">C2E21_1102</name>
</gene>
<dbReference type="OrthoDB" id="539916at2759"/>
<dbReference type="SUPFAM" id="SSF50346">
    <property type="entry name" value="PRC-barrel domain"/>
    <property type="match status" value="2"/>
</dbReference>
<feature type="compositionally biased region" description="Low complexity" evidence="1">
    <location>
        <begin position="489"/>
        <end position="545"/>
    </location>
</feature>
<reference evidence="3 4" key="1">
    <citation type="journal article" date="2018" name="Plant J.">
        <title>Genome sequences of Chlorella sorokiniana UTEX 1602 and Micractinium conductrix SAG 241.80: implications to maltose excretion by a green alga.</title>
        <authorList>
            <person name="Arriola M.B."/>
            <person name="Velmurugan N."/>
            <person name="Zhang Y."/>
            <person name="Plunkett M.H."/>
            <person name="Hondzo H."/>
            <person name="Barney B.M."/>
        </authorList>
    </citation>
    <scope>NUCLEOTIDE SEQUENCE [LARGE SCALE GENOMIC DNA]</scope>
    <source>
        <strain evidence="4">UTEX 1602</strain>
    </source>
</reference>
<feature type="domain" description="PRC-barrel" evidence="2">
    <location>
        <begin position="225"/>
        <end position="297"/>
    </location>
</feature>